<dbReference type="NCBIfam" id="NF033441">
    <property type="entry name" value="BREX_BrxC"/>
    <property type="match status" value="1"/>
</dbReference>
<reference evidence="1 2" key="1">
    <citation type="submission" date="2019-03" db="EMBL/GenBank/DDBJ databases">
        <title>Flavobacterium AT-3-2 sp. nov., isolated from arctic soil.</title>
        <authorList>
            <person name="Chaudhary D.K."/>
        </authorList>
    </citation>
    <scope>NUCLEOTIDE SEQUENCE [LARGE SCALE GENOMIC DNA]</scope>
    <source>
        <strain evidence="1 2">AT-3-2</strain>
    </source>
</reference>
<protein>
    <submittedName>
        <fullName evidence="1">BREX system P-loop protein BrxC</fullName>
    </submittedName>
</protein>
<evidence type="ECO:0000313" key="1">
    <source>
        <dbReference type="EMBL" id="TDD78560.1"/>
    </source>
</evidence>
<name>A0A4R5B267_9FLAO</name>
<sequence length="1203" mass="137138">MITIKDILKLDLNEDIKNVIDLEDQSENEIQSELESYIVTDGLGEHLSTFIKQYTSNIKETGVWLSGFYGSGKSYFGKMLGYLIANPNINGTSARDRFMPRLAGVKNENFIKNDILSLDSIKSTVVFLDIAKQNTENGLAFTLFSNFLKKLGLRDDVYGYMEYDFLIEGKLDLIHEKANELFGKDWNELKKSNKEIAKAMRRIYMAMDYSEAEYEDTKNVYRDSILAFDSDQFKNELEKYIKKNPDQNIVFIFDETSEAISQGKFKIVDLQALSESLSSISKKVWTIAIAQEKLDNVIVNANINRSQLTKVTDRFKTKMHLESTEVDVIMKNRLLLKKDDAYADLVSYYKKNEGLISDATNLKSSFPTKTGTADQFATYYPFHKYQFDLLQKFLFSSNALVTTQVGARGMIITTFDVLKKGLADLELYKFTTAHDLCTQAQTAPPADLDNKYKNATRILDNENVAINGEKLLKTIHFINEAELIASPTIENITKCYNQEIEKYYDVKPFIEVALNLLVEAKILLVSNNNYKITSNLEGKLLEEMKDFDVELFIKKRELVNYLKKSNLFRPVATINDSSVAYNFNVLTDLEDEIISSNNKKLKLTAYSLFNINGEREDFIEALKLDTQYTKDAITLVPDNTSFNAIDKLLEEVKRYGFMEEKYSGTDDEKIKPIIREFSIIKDEKEKDLINLISDAYEEGALIYMFDENLLNKDNFKSTINEVQKKLIKNIYTQRLAAQLQESIGEKVVKEATADKLHRYFSGDEFKFFDTNGNFVGDHLKIVEQLRTKINTRYIDGKSLEEAFALDPWGYSYGTLSTTLAVLFRAGKLVIRTNDTDYFSYTDKPAQEVFVSGSKFKSASYKSISKTLSTQQKSDIINQLIGLEFEKHTNRKITDTSSDFDVADGVSVLAEQFVITVKTMENTVHDFNKSFKKCLEQKQALQAFISKTTEANYIEKAEDFLKEAANYAVAIKTIIKTENFVKKNLDKIKGFSSFTKSVEDELKKAHINNIIIASQTEDFEAAIHQDVIEKFGDIQNSAQAIKDEYYNLMSANAKIMATAYINLKGAIENAQSDLATNFPVELNRDNQNKLKSLLDNCSNKVSDDINLVYKIHCQNTKFSLSDILNYIDLVPTRETELQIAISNFIKEVPKQAEPGKPKQPKKVQFTIDKSVMTTKEYRAILAAQLQALAGIDNEEMIEVTVTQN</sequence>
<evidence type="ECO:0000313" key="2">
    <source>
        <dbReference type="Proteomes" id="UP000295278"/>
    </source>
</evidence>
<dbReference type="Proteomes" id="UP000295278">
    <property type="component" value="Unassembled WGS sequence"/>
</dbReference>
<dbReference type="AlphaFoldDB" id="A0A4R5B267"/>
<dbReference type="InterPro" id="IPR047679">
    <property type="entry name" value="BREX_BrxC"/>
</dbReference>
<dbReference type="OrthoDB" id="3201900at2"/>
<comment type="caution">
    <text evidence="1">The sequence shown here is derived from an EMBL/GenBank/DDBJ whole genome shotgun (WGS) entry which is preliminary data.</text>
</comment>
<gene>
    <name evidence="1" type="primary">brxC</name>
    <name evidence="1" type="ORF">E0F89_02690</name>
</gene>
<dbReference type="RefSeq" id="WP_131908313.1">
    <property type="nucleotide sequence ID" value="NZ_SMFM01000001.1"/>
</dbReference>
<dbReference type="EMBL" id="SMFM01000001">
    <property type="protein sequence ID" value="TDD78560.1"/>
    <property type="molecule type" value="Genomic_DNA"/>
</dbReference>
<organism evidence="1 2">
    <name type="scientific">Flavobacterium caseinilyticum</name>
    <dbReference type="NCBI Taxonomy" id="2541732"/>
    <lineage>
        <taxon>Bacteria</taxon>
        <taxon>Pseudomonadati</taxon>
        <taxon>Bacteroidota</taxon>
        <taxon>Flavobacteriia</taxon>
        <taxon>Flavobacteriales</taxon>
        <taxon>Flavobacteriaceae</taxon>
        <taxon>Flavobacterium</taxon>
    </lineage>
</organism>
<proteinExistence type="predicted"/>
<keyword evidence="2" id="KW-1185">Reference proteome</keyword>
<accession>A0A4R5B267</accession>